<evidence type="ECO:0000313" key="1">
    <source>
        <dbReference type="EMBL" id="PSF38744.1"/>
    </source>
</evidence>
<sequence length="253" mass="28876">MGLRYINSLITPEKLNTFLELVDLAAGAGKDTNNVFDLSERLNNSRQMQLCTQTVLQNPASAAIVKERYMGQPYDLETMLNMPQYSLGWTYAKVLSALGYDPGFYRTPSSFNSDAEYITFRVYKTHDLHHILTGFSLDNLGELGVISVTAAQIAFPTFLFLDTTSLLLNFLTAEQLYREDLEPAQKGRTMRYSFELISKGIEMGQAAKPLFPIKWEEELERPLEEWREELNIKPVLDGLYSWYSNTQIRDAIA</sequence>
<dbReference type="OrthoDB" id="5720816at2"/>
<accession>A0A2T1M1Z9</accession>
<comment type="caution">
    <text evidence="1">The sequence shown here is derived from an EMBL/GenBank/DDBJ whole genome shotgun (WGS) entry which is preliminary data.</text>
</comment>
<organism evidence="1 2">
    <name type="scientific">Aphanothece hegewaldii CCALA 016</name>
    <dbReference type="NCBI Taxonomy" id="2107694"/>
    <lineage>
        <taxon>Bacteria</taxon>
        <taxon>Bacillati</taxon>
        <taxon>Cyanobacteriota</taxon>
        <taxon>Cyanophyceae</taxon>
        <taxon>Oscillatoriophycideae</taxon>
        <taxon>Chroococcales</taxon>
        <taxon>Aphanothecaceae</taxon>
        <taxon>Aphanothece</taxon>
    </lineage>
</organism>
<dbReference type="PANTHER" id="PTHR12922">
    <property type="entry name" value="UBIQUINONE BIOSYNTHESIS PROTEIN"/>
    <property type="match status" value="1"/>
</dbReference>
<keyword evidence="2" id="KW-1185">Reference proteome</keyword>
<dbReference type="Pfam" id="PF05019">
    <property type="entry name" value="Coq4"/>
    <property type="match status" value="1"/>
</dbReference>
<reference evidence="1 2" key="1">
    <citation type="submission" date="2018-03" db="EMBL/GenBank/DDBJ databases">
        <title>The ancient ancestry and fast evolution of plastids.</title>
        <authorList>
            <person name="Moore K.R."/>
            <person name="Magnabosco C."/>
            <person name="Momper L."/>
            <person name="Gold D.A."/>
            <person name="Bosak T."/>
            <person name="Fournier G.P."/>
        </authorList>
    </citation>
    <scope>NUCLEOTIDE SEQUENCE [LARGE SCALE GENOMIC DNA]</scope>
    <source>
        <strain evidence="1 2">CCALA 016</strain>
    </source>
</reference>
<evidence type="ECO:0000313" key="2">
    <source>
        <dbReference type="Proteomes" id="UP000239001"/>
    </source>
</evidence>
<proteinExistence type="predicted"/>
<gene>
    <name evidence="1" type="ORF">C7H19_04370</name>
</gene>
<dbReference type="PANTHER" id="PTHR12922:SF7">
    <property type="entry name" value="UBIQUINONE BIOSYNTHESIS PROTEIN COQ4 HOMOLOG, MITOCHONDRIAL"/>
    <property type="match status" value="1"/>
</dbReference>
<dbReference type="AlphaFoldDB" id="A0A2T1M1Z9"/>
<dbReference type="Proteomes" id="UP000239001">
    <property type="component" value="Unassembled WGS sequence"/>
</dbReference>
<reference evidence="1 2" key="2">
    <citation type="submission" date="2018-03" db="EMBL/GenBank/DDBJ databases">
        <authorList>
            <person name="Keele B.F."/>
        </authorList>
    </citation>
    <scope>NUCLEOTIDE SEQUENCE [LARGE SCALE GENOMIC DNA]</scope>
    <source>
        <strain evidence="1 2">CCALA 016</strain>
    </source>
</reference>
<dbReference type="InterPro" id="IPR007715">
    <property type="entry name" value="Coq4"/>
</dbReference>
<dbReference type="RefSeq" id="WP_106455666.1">
    <property type="nucleotide sequence ID" value="NZ_PXOH01000003.1"/>
</dbReference>
<dbReference type="GO" id="GO:0006744">
    <property type="term" value="P:ubiquinone biosynthetic process"/>
    <property type="evidence" value="ECO:0007669"/>
    <property type="project" value="InterPro"/>
</dbReference>
<name>A0A2T1M1Z9_9CHRO</name>
<dbReference type="EMBL" id="PXOH01000003">
    <property type="protein sequence ID" value="PSF38744.1"/>
    <property type="molecule type" value="Genomic_DNA"/>
</dbReference>
<protein>
    <submittedName>
        <fullName evidence="1">Pyrroloquinoline quinone biosynthesis protein</fullName>
    </submittedName>
</protein>